<dbReference type="SMART" id="SM00028">
    <property type="entry name" value="TPR"/>
    <property type="match status" value="3"/>
</dbReference>
<feature type="repeat" description="TPR" evidence="1">
    <location>
        <begin position="139"/>
        <end position="172"/>
    </location>
</feature>
<comment type="caution">
    <text evidence="3">The sequence shown here is derived from an EMBL/GenBank/DDBJ whole genome shotgun (WGS) entry which is preliminary data.</text>
</comment>
<keyword evidence="4" id="KW-1185">Reference proteome</keyword>
<dbReference type="Pfam" id="PF12895">
    <property type="entry name" value="ANAPC3"/>
    <property type="match status" value="1"/>
</dbReference>
<evidence type="ECO:0000256" key="2">
    <source>
        <dbReference type="SAM" id="MobiDB-lite"/>
    </source>
</evidence>
<dbReference type="InterPro" id="IPR019734">
    <property type="entry name" value="TPR_rpt"/>
</dbReference>
<sequence length="303" mass="34202">MTRATVLVLVLIIILASGCSGMPEAEDDLAQARRAYVDRQYLEAERLYERYLKAHQDGEARWEVWNRLVEMALAVRNNPHDAIDLLEAMYLEYADDEDKARSILHRLGTLAMENRVLDKAVEVWQRLLTAPDTTSLDHAVAYRNIGEAYIATGDYDLALDALRSCVETDAPPAEHALCLYGLAQTHFFLENYDKAESMLEGVLASSGIEQDLRMIATLLLADVFDHLDMPEKAVSLLQGIRDEYPNPMVVEKRLEYLGQRLGVVVKRTAPVKDSDIERNDPILETEQQHVPESSKDNDPYSGI</sequence>
<evidence type="ECO:0000313" key="3">
    <source>
        <dbReference type="EMBL" id="GFM38527.1"/>
    </source>
</evidence>
<evidence type="ECO:0000256" key="1">
    <source>
        <dbReference type="PROSITE-ProRule" id="PRU00339"/>
    </source>
</evidence>
<accession>A0A7J0BXV0</accession>
<dbReference type="PROSITE" id="PS51257">
    <property type="entry name" value="PROKAR_LIPOPROTEIN"/>
    <property type="match status" value="1"/>
</dbReference>
<dbReference type="AlphaFoldDB" id="A0A7J0BXV0"/>
<evidence type="ECO:0000313" key="4">
    <source>
        <dbReference type="Proteomes" id="UP000503820"/>
    </source>
</evidence>
<dbReference type="InterPro" id="IPR011990">
    <property type="entry name" value="TPR-like_helical_dom_sf"/>
</dbReference>
<dbReference type="SUPFAM" id="SSF48452">
    <property type="entry name" value="TPR-like"/>
    <property type="match status" value="1"/>
</dbReference>
<reference evidence="3 4" key="1">
    <citation type="submission" date="2020-05" db="EMBL/GenBank/DDBJ databases">
        <title>Draft genome sequence of Desulfovibrio psychrotolerans JS1T.</title>
        <authorList>
            <person name="Ueno A."/>
            <person name="Tamazawa S."/>
            <person name="Tamamura S."/>
            <person name="Murakami T."/>
            <person name="Kiyama T."/>
            <person name="Inomata H."/>
            <person name="Amano Y."/>
            <person name="Miyakawa K."/>
            <person name="Tamaki H."/>
            <person name="Naganuma T."/>
            <person name="Kaneko K."/>
        </authorList>
    </citation>
    <scope>NUCLEOTIDE SEQUENCE [LARGE SCALE GENOMIC DNA]</scope>
    <source>
        <strain evidence="3 4">JS1</strain>
    </source>
</reference>
<name>A0A7J0BXV0_9BACT</name>
<proteinExistence type="predicted"/>
<feature type="region of interest" description="Disordered" evidence="2">
    <location>
        <begin position="275"/>
        <end position="303"/>
    </location>
</feature>
<dbReference type="PROSITE" id="PS50005">
    <property type="entry name" value="TPR"/>
    <property type="match status" value="1"/>
</dbReference>
<dbReference type="Pfam" id="PF13174">
    <property type="entry name" value="TPR_6"/>
    <property type="match status" value="1"/>
</dbReference>
<dbReference type="EMBL" id="BLVP01000043">
    <property type="protein sequence ID" value="GFM38527.1"/>
    <property type="molecule type" value="Genomic_DNA"/>
</dbReference>
<dbReference type="RefSeq" id="WP_174411140.1">
    <property type="nucleotide sequence ID" value="NZ_BLVP01000043.1"/>
</dbReference>
<protein>
    <recommendedName>
        <fullName evidence="5">Lipoprotein</fullName>
    </recommendedName>
</protein>
<organism evidence="3 4">
    <name type="scientific">Desulfovibrio psychrotolerans</name>
    <dbReference type="NCBI Taxonomy" id="415242"/>
    <lineage>
        <taxon>Bacteria</taxon>
        <taxon>Pseudomonadati</taxon>
        <taxon>Thermodesulfobacteriota</taxon>
        <taxon>Desulfovibrionia</taxon>
        <taxon>Desulfovibrionales</taxon>
        <taxon>Desulfovibrionaceae</taxon>
        <taxon>Desulfovibrio</taxon>
    </lineage>
</organism>
<dbReference type="Proteomes" id="UP000503820">
    <property type="component" value="Unassembled WGS sequence"/>
</dbReference>
<evidence type="ECO:0008006" key="5">
    <source>
        <dbReference type="Google" id="ProtNLM"/>
    </source>
</evidence>
<dbReference type="Gene3D" id="1.25.40.10">
    <property type="entry name" value="Tetratricopeptide repeat domain"/>
    <property type="match status" value="2"/>
</dbReference>
<gene>
    <name evidence="3" type="ORF">DSM19430T_32110</name>
</gene>
<keyword evidence="1" id="KW-0802">TPR repeat</keyword>